<evidence type="ECO:0000256" key="1">
    <source>
        <dbReference type="SAM" id="SignalP"/>
    </source>
</evidence>
<feature type="signal peptide" evidence="1">
    <location>
        <begin position="1"/>
        <end position="22"/>
    </location>
</feature>
<keyword evidence="3" id="KW-1185">Reference proteome</keyword>
<organism evidence="2 3">
    <name type="scientific">Billgrantia pellis</name>
    <dbReference type="NCBI Taxonomy" id="2606936"/>
    <lineage>
        <taxon>Bacteria</taxon>
        <taxon>Pseudomonadati</taxon>
        <taxon>Pseudomonadota</taxon>
        <taxon>Gammaproteobacteria</taxon>
        <taxon>Oceanospirillales</taxon>
        <taxon>Halomonadaceae</taxon>
        <taxon>Billgrantia</taxon>
    </lineage>
</organism>
<sequence>MMRILVLAMLLTLLGGCAVTPATPEPRELSLAAPPRIVLQETMALLMDQGYVIRQADADLGRAEAALARWPGYRIRVTATPEAQGARLSLTATRGGRPLPPHLLDPVLAELQRRLGLAP</sequence>
<keyword evidence="1" id="KW-0732">Signal</keyword>
<comment type="caution">
    <text evidence="2">The sequence shown here is derived from an EMBL/GenBank/DDBJ whole genome shotgun (WGS) entry which is preliminary data.</text>
</comment>
<protein>
    <recommendedName>
        <fullName evidence="4">DUF3568 family protein</fullName>
    </recommendedName>
</protein>
<evidence type="ECO:0008006" key="4">
    <source>
        <dbReference type="Google" id="ProtNLM"/>
    </source>
</evidence>
<accession>A0A7V7FWF1</accession>
<name>A0A7V7FWF1_9GAMM</name>
<reference evidence="2 3" key="1">
    <citation type="submission" date="2019-08" db="EMBL/GenBank/DDBJ databases">
        <title>Bioinformatics analysis of the strain L3 and L5.</title>
        <authorList>
            <person name="Li X."/>
        </authorList>
    </citation>
    <scope>NUCLEOTIDE SEQUENCE [LARGE SCALE GENOMIC DNA]</scope>
    <source>
        <strain evidence="2 3">L5</strain>
    </source>
</reference>
<dbReference type="AlphaFoldDB" id="A0A7V7FWF1"/>
<proteinExistence type="predicted"/>
<evidence type="ECO:0000313" key="2">
    <source>
        <dbReference type="EMBL" id="KAA0009809.1"/>
    </source>
</evidence>
<dbReference type="Proteomes" id="UP000486760">
    <property type="component" value="Unassembled WGS sequence"/>
</dbReference>
<feature type="chain" id="PRO_5030517272" description="DUF3568 family protein" evidence="1">
    <location>
        <begin position="23"/>
        <end position="119"/>
    </location>
</feature>
<dbReference type="PROSITE" id="PS51257">
    <property type="entry name" value="PROKAR_LIPOPROTEIN"/>
    <property type="match status" value="1"/>
</dbReference>
<evidence type="ECO:0000313" key="3">
    <source>
        <dbReference type="Proteomes" id="UP000486760"/>
    </source>
</evidence>
<gene>
    <name evidence="2" type="ORF">F0A17_20090</name>
</gene>
<dbReference type="EMBL" id="VTPY01000009">
    <property type="protein sequence ID" value="KAA0009809.1"/>
    <property type="molecule type" value="Genomic_DNA"/>
</dbReference>